<evidence type="ECO:0000313" key="1">
    <source>
        <dbReference type="EMBL" id="NYH72283.1"/>
    </source>
</evidence>
<comment type="caution">
    <text evidence="1">The sequence shown here is derived from an EMBL/GenBank/DDBJ whole genome shotgun (WGS) entry which is preliminary data.</text>
</comment>
<dbReference type="RefSeq" id="WP_179537914.1">
    <property type="nucleotide sequence ID" value="NZ_JACBYV010000001.1"/>
</dbReference>
<evidence type="ECO:0000313" key="2">
    <source>
        <dbReference type="Proteomes" id="UP000578688"/>
    </source>
</evidence>
<dbReference type="EMBL" id="JACBYV010000001">
    <property type="protein sequence ID" value="NYH72283.1"/>
    <property type="molecule type" value="Genomic_DNA"/>
</dbReference>
<reference evidence="1 2" key="1">
    <citation type="submission" date="2020-07" db="EMBL/GenBank/DDBJ databases">
        <title>Genomic analyses of the natural microbiome of Caenorhabditis elegans.</title>
        <authorList>
            <person name="Samuel B."/>
        </authorList>
    </citation>
    <scope>NUCLEOTIDE SEQUENCE [LARGE SCALE GENOMIC DNA]</scope>
    <source>
        <strain evidence="1 2">BIGb0408</strain>
    </source>
</reference>
<protein>
    <submittedName>
        <fullName evidence="1">Uncharacterized protein</fullName>
    </submittedName>
</protein>
<accession>A0A7Y9XJ66</accession>
<proteinExistence type="predicted"/>
<organism evidence="1 2">
    <name type="scientific">Phytopseudomonas flavescens</name>
    <dbReference type="NCBI Taxonomy" id="29435"/>
    <lineage>
        <taxon>Bacteria</taxon>
        <taxon>Pseudomonadati</taxon>
        <taxon>Pseudomonadota</taxon>
        <taxon>Gammaproteobacteria</taxon>
        <taxon>Pseudomonadales</taxon>
        <taxon>Pseudomonadaceae</taxon>
        <taxon>Phytopseudomonas</taxon>
    </lineage>
</organism>
<name>A0A7Y9XJ66_9GAMM</name>
<gene>
    <name evidence="1" type="ORF">FHR27_000893</name>
</gene>
<dbReference type="AlphaFoldDB" id="A0A7Y9XJ66"/>
<dbReference type="Proteomes" id="UP000578688">
    <property type="component" value="Unassembled WGS sequence"/>
</dbReference>
<sequence length="224" mass="24896">MSLVWLSSLFQIRKTLPRFLKISAAAISLMIVIGCTSKHITENHYDQVEVPAGLPAGPVALIITGSVIETIEELGAYNSYYKDALTARLYTENIRRAYVETSQPRFSVEGVTRVLEERFGEVRSFQSFDDAARSGLPLIATLSMNTQLIDGRGSEPASSLSLAFHKSDGRYLGTIHGTASFALAPLWPRSKRESEIVTEIRQQGEVQRQALELLEQRLKEVPVE</sequence>
<keyword evidence="2" id="KW-1185">Reference proteome</keyword>